<gene>
    <name evidence="7" type="ORF">GCM10011502_00130</name>
</gene>
<keyword evidence="5" id="KW-0408">Iron</keyword>
<evidence type="ECO:0000256" key="5">
    <source>
        <dbReference type="ARBA" id="ARBA00023004"/>
    </source>
</evidence>
<dbReference type="Gene3D" id="1.10.490.10">
    <property type="entry name" value="Globins"/>
    <property type="match status" value="1"/>
</dbReference>
<keyword evidence="4" id="KW-0479">Metal-binding</keyword>
<dbReference type="Proteomes" id="UP000646152">
    <property type="component" value="Unassembled WGS sequence"/>
</dbReference>
<comment type="caution">
    <text evidence="7">The sequence shown here is derived from an EMBL/GenBank/DDBJ whole genome shotgun (WGS) entry which is preliminary data.</text>
</comment>
<evidence type="ECO:0000256" key="6">
    <source>
        <dbReference type="ARBA" id="ARBA00034496"/>
    </source>
</evidence>
<evidence type="ECO:0000256" key="1">
    <source>
        <dbReference type="ARBA" id="ARBA00001971"/>
    </source>
</evidence>
<keyword evidence="8" id="KW-1185">Reference proteome</keyword>
<dbReference type="PANTHER" id="PTHR47366:SF1">
    <property type="entry name" value="TWO-ON-TWO HEMOGLOBIN-3"/>
    <property type="match status" value="1"/>
</dbReference>
<dbReference type="InterPro" id="IPR044203">
    <property type="entry name" value="GlbO/GLB3-like"/>
</dbReference>
<comment type="cofactor">
    <cofactor evidence="1">
        <name>heme</name>
        <dbReference type="ChEBI" id="CHEBI:30413"/>
    </cofactor>
</comment>
<evidence type="ECO:0000313" key="8">
    <source>
        <dbReference type="Proteomes" id="UP000646152"/>
    </source>
</evidence>
<proteinExistence type="inferred from homology"/>
<dbReference type="RefSeq" id="WP_188628049.1">
    <property type="nucleotide sequence ID" value="NZ_BMKE01000001.1"/>
</dbReference>
<dbReference type="PROSITE" id="PS01213">
    <property type="entry name" value="GLOBIN_FAM_2"/>
    <property type="match status" value="1"/>
</dbReference>
<dbReference type="InterPro" id="IPR012292">
    <property type="entry name" value="Globin/Proto"/>
</dbReference>
<keyword evidence="2" id="KW-0813">Transport</keyword>
<dbReference type="SUPFAM" id="SSF46458">
    <property type="entry name" value="Globin-like"/>
    <property type="match status" value="1"/>
</dbReference>
<sequence>MQILTAYGLADSSYQAAGGEDGLRRLARDFYHAMSTRADAAVIRAMHPENLDESTDKLARFLAGWLGGPSLYREKYGPISIPRAHGDLAIGPAERDAWLACMAQALDGQDYAPEFKSYLLQALSVPAERCRTRD</sequence>
<dbReference type="Pfam" id="PF01152">
    <property type="entry name" value="Bac_globin"/>
    <property type="match status" value="1"/>
</dbReference>
<dbReference type="InterPro" id="IPR009050">
    <property type="entry name" value="Globin-like_sf"/>
</dbReference>
<dbReference type="CDD" id="cd14773">
    <property type="entry name" value="TrHb2_PhHbO-like_O"/>
    <property type="match status" value="1"/>
</dbReference>
<comment type="similarity">
    <text evidence="6">Belongs to the truncated hemoglobin family. Group II subfamily.</text>
</comment>
<protein>
    <submittedName>
        <fullName evidence="7">Globin</fullName>
    </submittedName>
</protein>
<evidence type="ECO:0000256" key="3">
    <source>
        <dbReference type="ARBA" id="ARBA00022617"/>
    </source>
</evidence>
<accession>A0ABQ1ICR5</accession>
<evidence type="ECO:0000256" key="2">
    <source>
        <dbReference type="ARBA" id="ARBA00022448"/>
    </source>
</evidence>
<reference evidence="8" key="1">
    <citation type="journal article" date="2019" name="Int. J. Syst. Evol. Microbiol.">
        <title>The Global Catalogue of Microorganisms (GCM) 10K type strain sequencing project: providing services to taxonomists for standard genome sequencing and annotation.</title>
        <authorList>
            <consortium name="The Broad Institute Genomics Platform"/>
            <consortium name="The Broad Institute Genome Sequencing Center for Infectious Disease"/>
            <person name="Wu L."/>
            <person name="Ma J."/>
        </authorList>
    </citation>
    <scope>NUCLEOTIDE SEQUENCE [LARGE SCALE GENOMIC DNA]</scope>
    <source>
        <strain evidence="8">CGMCC 1.15923</strain>
    </source>
</reference>
<dbReference type="PANTHER" id="PTHR47366">
    <property type="entry name" value="TWO-ON-TWO HEMOGLOBIN-3"/>
    <property type="match status" value="1"/>
</dbReference>
<keyword evidence="3" id="KW-0349">Heme</keyword>
<evidence type="ECO:0000313" key="7">
    <source>
        <dbReference type="EMBL" id="GGB31143.1"/>
    </source>
</evidence>
<dbReference type="InterPro" id="IPR019795">
    <property type="entry name" value="Globin_bac-like_CS"/>
</dbReference>
<organism evidence="7 8">
    <name type="scientific">Oceanisphaera marina</name>
    <dbReference type="NCBI Taxonomy" id="2017550"/>
    <lineage>
        <taxon>Bacteria</taxon>
        <taxon>Pseudomonadati</taxon>
        <taxon>Pseudomonadota</taxon>
        <taxon>Gammaproteobacteria</taxon>
        <taxon>Aeromonadales</taxon>
        <taxon>Aeromonadaceae</taxon>
        <taxon>Oceanisphaera</taxon>
    </lineage>
</organism>
<dbReference type="EMBL" id="BMKE01000001">
    <property type="protein sequence ID" value="GGB31143.1"/>
    <property type="molecule type" value="Genomic_DNA"/>
</dbReference>
<name>A0ABQ1ICR5_9GAMM</name>
<dbReference type="InterPro" id="IPR001486">
    <property type="entry name" value="Hemoglobin_trunc"/>
</dbReference>
<evidence type="ECO:0000256" key="4">
    <source>
        <dbReference type="ARBA" id="ARBA00022723"/>
    </source>
</evidence>